<name>A0AAJ0CIK1_9HYPO</name>
<accession>A0AAJ0CIK1</accession>
<dbReference type="Pfam" id="PF00702">
    <property type="entry name" value="Hydrolase"/>
    <property type="match status" value="1"/>
</dbReference>
<protein>
    <recommendedName>
        <fullName evidence="3">Epoxide hydrolase</fullName>
    </recommendedName>
</protein>
<dbReference type="Gene3D" id="1.10.150.240">
    <property type="entry name" value="Putative phosphatase, domain 2"/>
    <property type="match status" value="1"/>
</dbReference>
<dbReference type="SFLD" id="SFLDG01129">
    <property type="entry name" value="C1.5:_HAD__Beta-PGM__Phosphata"/>
    <property type="match status" value="1"/>
</dbReference>
<dbReference type="SUPFAM" id="SSF56784">
    <property type="entry name" value="HAD-like"/>
    <property type="match status" value="1"/>
</dbReference>
<proteinExistence type="predicted"/>
<dbReference type="Gene3D" id="3.40.50.1000">
    <property type="entry name" value="HAD superfamily/HAD-like"/>
    <property type="match status" value="1"/>
</dbReference>
<sequence length="306" mass="34066">MSLLGPEDPPIDQILEAIDEMAASPQPKVLLFDIGGVCVISPFQAILDYELSLSIPPGWINYSISRSAPSGAWHKLERGAIPLDKHFFAAFNADLHKPENWKTFYDREASRHPDRLPKQTPPIPKMDGEWLFNEMMSASNAPDPWMFPALKKLKQSGKYIIGALSNTVIFPESHKLHKADFFKDALRSQFDVFISSAHVGIRKPDPRMYKLAVETLDTFARGNAGTKRGRKYGWEAGVKSQDILFLDDIGENLKAAKKEGFETVKVPLGRAYEAVEKLEKVTGLELDGGHPKVAIKPSIKGSKAKI</sequence>
<comment type="caution">
    <text evidence="1">The sequence shown here is derived from an EMBL/GenBank/DDBJ whole genome shotgun (WGS) entry which is preliminary data.</text>
</comment>
<reference evidence="1" key="1">
    <citation type="submission" date="2023-06" db="EMBL/GenBank/DDBJ databases">
        <title>Conoideocrella luteorostrata (Hypocreales: Clavicipitaceae), a potential biocontrol fungus for elongate hemlock scale in United States Christmas tree production areas.</title>
        <authorList>
            <person name="Barrett H."/>
            <person name="Lovett B."/>
            <person name="Macias A.M."/>
            <person name="Stajich J.E."/>
            <person name="Kasson M.T."/>
        </authorList>
    </citation>
    <scope>NUCLEOTIDE SEQUENCE</scope>
    <source>
        <strain evidence="1">ARSEF 14590</strain>
    </source>
</reference>
<dbReference type="InterPro" id="IPR023198">
    <property type="entry name" value="PGP-like_dom2"/>
</dbReference>
<dbReference type="SFLD" id="SFLDS00003">
    <property type="entry name" value="Haloacid_Dehalogenase"/>
    <property type="match status" value="1"/>
</dbReference>
<dbReference type="PANTHER" id="PTHR47829:SF1">
    <property type="entry name" value="HAD FAMILY PHOSPHATASE"/>
    <property type="match status" value="1"/>
</dbReference>
<dbReference type="AlphaFoldDB" id="A0AAJ0CIK1"/>
<keyword evidence="2" id="KW-1185">Reference proteome</keyword>
<dbReference type="CDD" id="cd02603">
    <property type="entry name" value="HAD_sEH-N_like"/>
    <property type="match status" value="1"/>
</dbReference>
<dbReference type="InterPro" id="IPR023214">
    <property type="entry name" value="HAD_sf"/>
</dbReference>
<evidence type="ECO:0000313" key="2">
    <source>
        <dbReference type="Proteomes" id="UP001251528"/>
    </source>
</evidence>
<dbReference type="EMBL" id="JASWJB010000199">
    <property type="protein sequence ID" value="KAK2593693.1"/>
    <property type="molecule type" value="Genomic_DNA"/>
</dbReference>
<organism evidence="1 2">
    <name type="scientific">Conoideocrella luteorostrata</name>
    <dbReference type="NCBI Taxonomy" id="1105319"/>
    <lineage>
        <taxon>Eukaryota</taxon>
        <taxon>Fungi</taxon>
        <taxon>Dikarya</taxon>
        <taxon>Ascomycota</taxon>
        <taxon>Pezizomycotina</taxon>
        <taxon>Sordariomycetes</taxon>
        <taxon>Hypocreomycetidae</taxon>
        <taxon>Hypocreales</taxon>
        <taxon>Clavicipitaceae</taxon>
        <taxon>Conoideocrella</taxon>
    </lineage>
</organism>
<dbReference type="Proteomes" id="UP001251528">
    <property type="component" value="Unassembled WGS sequence"/>
</dbReference>
<gene>
    <name evidence="1" type="ORF">QQS21_008601</name>
</gene>
<dbReference type="InterPro" id="IPR036412">
    <property type="entry name" value="HAD-like_sf"/>
</dbReference>
<evidence type="ECO:0000313" key="1">
    <source>
        <dbReference type="EMBL" id="KAK2593693.1"/>
    </source>
</evidence>
<evidence type="ECO:0008006" key="3">
    <source>
        <dbReference type="Google" id="ProtNLM"/>
    </source>
</evidence>
<dbReference type="PANTHER" id="PTHR47829">
    <property type="entry name" value="HYDROLASE, PUTATIVE (AFU_ORTHOLOGUE AFUA_1G12880)-RELATED"/>
    <property type="match status" value="1"/>
</dbReference>
<dbReference type="InterPro" id="IPR052898">
    <property type="entry name" value="ACAD10-like"/>
</dbReference>